<dbReference type="EMBL" id="JAPFFF010000007">
    <property type="protein sequence ID" value="KAK8886321.1"/>
    <property type="molecule type" value="Genomic_DNA"/>
</dbReference>
<gene>
    <name evidence="1" type="ORF">M9Y10_041783</name>
</gene>
<reference evidence="1 2" key="1">
    <citation type="submission" date="2024-04" db="EMBL/GenBank/DDBJ databases">
        <title>Tritrichomonas musculus Genome.</title>
        <authorList>
            <person name="Alves-Ferreira E."/>
            <person name="Grigg M."/>
            <person name="Lorenzi H."/>
            <person name="Galac M."/>
        </authorList>
    </citation>
    <scope>NUCLEOTIDE SEQUENCE [LARGE SCALE GENOMIC DNA]</scope>
    <source>
        <strain evidence="1 2">EAF2021</strain>
    </source>
</reference>
<comment type="caution">
    <text evidence="1">The sequence shown here is derived from an EMBL/GenBank/DDBJ whole genome shotgun (WGS) entry which is preliminary data.</text>
</comment>
<keyword evidence="2" id="KW-1185">Reference proteome</keyword>
<evidence type="ECO:0000313" key="2">
    <source>
        <dbReference type="Proteomes" id="UP001470230"/>
    </source>
</evidence>
<accession>A0ABR2K5X3</accession>
<organism evidence="1 2">
    <name type="scientific">Tritrichomonas musculus</name>
    <dbReference type="NCBI Taxonomy" id="1915356"/>
    <lineage>
        <taxon>Eukaryota</taxon>
        <taxon>Metamonada</taxon>
        <taxon>Parabasalia</taxon>
        <taxon>Tritrichomonadida</taxon>
        <taxon>Tritrichomonadidae</taxon>
        <taxon>Tritrichomonas</taxon>
    </lineage>
</organism>
<proteinExistence type="predicted"/>
<dbReference type="Proteomes" id="UP001470230">
    <property type="component" value="Unassembled WGS sequence"/>
</dbReference>
<sequence length="204" mass="23696">MQSIIVKDSFYNSSIVQGLRMLYTKDFRFTRSSDISPDLVFPFCSNLSFAILYYDHLDQDGITRIQTISQSYSNFITIICISPKESTLYERFICKVPFDITAVICFPIENFQKSASSFIYNTVSDFKQNTRDLEKVLERKRKNDIDPDTQANSIFSCLIKPTDIKNRILSLMIENTGTIRNTMIEGLPELFKYDFYMESDDCSE</sequence>
<evidence type="ECO:0000313" key="1">
    <source>
        <dbReference type="EMBL" id="KAK8886321.1"/>
    </source>
</evidence>
<name>A0ABR2K5X3_9EUKA</name>
<protein>
    <recommendedName>
        <fullName evidence="3">Response regulatory domain-containing protein</fullName>
    </recommendedName>
</protein>
<evidence type="ECO:0008006" key="3">
    <source>
        <dbReference type="Google" id="ProtNLM"/>
    </source>
</evidence>